<dbReference type="InterPro" id="IPR002716">
    <property type="entry name" value="PIN_dom"/>
</dbReference>
<dbReference type="GO" id="GO:0004540">
    <property type="term" value="F:RNA nuclease activity"/>
    <property type="evidence" value="ECO:0007669"/>
    <property type="project" value="InterPro"/>
</dbReference>
<keyword evidence="2 5" id="KW-0540">Nuclease</keyword>
<evidence type="ECO:0000256" key="2">
    <source>
        <dbReference type="ARBA" id="ARBA00022722"/>
    </source>
</evidence>
<comment type="function">
    <text evidence="5">Toxic component of a toxin-antitoxin (TA) system. An RNase.</text>
</comment>
<keyword evidence="5" id="KW-0460">Magnesium</keyword>
<evidence type="ECO:0000256" key="4">
    <source>
        <dbReference type="ARBA" id="ARBA00022801"/>
    </source>
</evidence>
<dbReference type="GO" id="GO:0016787">
    <property type="term" value="F:hydrolase activity"/>
    <property type="evidence" value="ECO:0007669"/>
    <property type="project" value="UniProtKB-KW"/>
</dbReference>
<keyword evidence="3 5" id="KW-0479">Metal-binding</keyword>
<feature type="binding site" evidence="5">
    <location>
        <position position="99"/>
    </location>
    <ligand>
        <name>Mg(2+)</name>
        <dbReference type="ChEBI" id="CHEBI:18420"/>
    </ligand>
</feature>
<keyword evidence="1 5" id="KW-1277">Toxin-antitoxin system</keyword>
<organism evidence="7 8">
    <name type="scientific">Phenylobacterium glaciei</name>
    <dbReference type="NCBI Taxonomy" id="2803784"/>
    <lineage>
        <taxon>Bacteria</taxon>
        <taxon>Pseudomonadati</taxon>
        <taxon>Pseudomonadota</taxon>
        <taxon>Alphaproteobacteria</taxon>
        <taxon>Caulobacterales</taxon>
        <taxon>Caulobacteraceae</taxon>
        <taxon>Phenylobacterium</taxon>
    </lineage>
</organism>
<gene>
    <name evidence="5" type="primary">vapC</name>
    <name evidence="7" type="ORF">JKL49_17375</name>
</gene>
<dbReference type="CDD" id="cd09871">
    <property type="entry name" value="PIN_MtVapC28-VapC30-like"/>
    <property type="match status" value="1"/>
</dbReference>
<comment type="cofactor">
    <cofactor evidence="5">
        <name>Mg(2+)</name>
        <dbReference type="ChEBI" id="CHEBI:18420"/>
    </cofactor>
</comment>
<evidence type="ECO:0000256" key="3">
    <source>
        <dbReference type="ARBA" id="ARBA00022723"/>
    </source>
</evidence>
<evidence type="ECO:0000256" key="5">
    <source>
        <dbReference type="HAMAP-Rule" id="MF_00265"/>
    </source>
</evidence>
<dbReference type="GO" id="GO:0000287">
    <property type="term" value="F:magnesium ion binding"/>
    <property type="evidence" value="ECO:0007669"/>
    <property type="project" value="UniProtKB-UniRule"/>
</dbReference>
<keyword evidence="8" id="KW-1185">Reference proteome</keyword>
<dbReference type="RefSeq" id="WP_215342119.1">
    <property type="nucleotide sequence ID" value="NZ_JAGSGD010000001.1"/>
</dbReference>
<feature type="binding site" evidence="5">
    <location>
        <position position="5"/>
    </location>
    <ligand>
        <name>Mg(2+)</name>
        <dbReference type="ChEBI" id="CHEBI:18420"/>
    </ligand>
</feature>
<feature type="domain" description="PIN" evidence="6">
    <location>
        <begin position="2"/>
        <end position="124"/>
    </location>
</feature>
<dbReference type="Proteomes" id="UP000622580">
    <property type="component" value="Unassembled WGS sequence"/>
</dbReference>
<proteinExistence type="inferred from homology"/>
<dbReference type="Gene3D" id="3.40.50.1010">
    <property type="entry name" value="5'-nuclease"/>
    <property type="match status" value="1"/>
</dbReference>
<dbReference type="EMBL" id="JAGSGD010000001">
    <property type="protein sequence ID" value="MBR7621169.1"/>
    <property type="molecule type" value="Genomic_DNA"/>
</dbReference>
<dbReference type="InterPro" id="IPR029060">
    <property type="entry name" value="PIN-like_dom_sf"/>
</dbReference>
<name>A0A941HWQ5_9CAUL</name>
<dbReference type="EC" id="3.1.-.-" evidence="5"/>
<comment type="caution">
    <text evidence="7">The sequence shown here is derived from an EMBL/GenBank/DDBJ whole genome shotgun (WGS) entry which is preliminary data.</text>
</comment>
<dbReference type="SUPFAM" id="SSF88723">
    <property type="entry name" value="PIN domain-like"/>
    <property type="match status" value="1"/>
</dbReference>
<evidence type="ECO:0000313" key="7">
    <source>
        <dbReference type="EMBL" id="MBR7621169.1"/>
    </source>
</evidence>
<evidence type="ECO:0000313" key="8">
    <source>
        <dbReference type="Proteomes" id="UP000622580"/>
    </source>
</evidence>
<keyword evidence="4 5" id="KW-0378">Hydrolase</keyword>
<dbReference type="AlphaFoldDB" id="A0A941HWQ5"/>
<dbReference type="HAMAP" id="MF_00265">
    <property type="entry name" value="VapC_Nob1"/>
    <property type="match status" value="1"/>
</dbReference>
<dbReference type="Pfam" id="PF01850">
    <property type="entry name" value="PIN"/>
    <property type="match status" value="1"/>
</dbReference>
<evidence type="ECO:0000256" key="1">
    <source>
        <dbReference type="ARBA" id="ARBA00022649"/>
    </source>
</evidence>
<comment type="similarity">
    <text evidence="5">Belongs to the PINc/VapC protein family.</text>
</comment>
<accession>A0A941HWQ5</accession>
<reference evidence="7" key="1">
    <citation type="submission" date="2021-04" db="EMBL/GenBank/DDBJ databases">
        <title>Draft genome assembly of strain Phenylobacterium sp. 20VBR1 using MiniION and Illumina platforms.</title>
        <authorList>
            <person name="Thomas F.A."/>
            <person name="Krishnan K.P."/>
            <person name="Sinha R.K."/>
        </authorList>
    </citation>
    <scope>NUCLEOTIDE SEQUENCE</scope>
    <source>
        <strain evidence="7">20VBR1</strain>
    </source>
</reference>
<dbReference type="InterPro" id="IPR022907">
    <property type="entry name" value="VapC_family"/>
</dbReference>
<sequence>MMVVDASALVALSDGEDDAAAFAEALQNSAAALISSVNAFEAGLVLIGRGRLSDEKDLNRWLSEIGVTVYAGGADHTEALRAYLAFGRGYHPARLNLGDSFAYALAKKLDAPLLYKGDDFARTDIRSALQPT</sequence>
<dbReference type="GO" id="GO:0090729">
    <property type="term" value="F:toxin activity"/>
    <property type="evidence" value="ECO:0007669"/>
    <property type="project" value="UniProtKB-KW"/>
</dbReference>
<evidence type="ECO:0000259" key="6">
    <source>
        <dbReference type="Pfam" id="PF01850"/>
    </source>
</evidence>
<keyword evidence="5" id="KW-0800">Toxin</keyword>
<protein>
    <recommendedName>
        <fullName evidence="5">Ribonuclease VapC</fullName>
        <shortName evidence="5">RNase VapC</shortName>
        <ecNumber evidence="5">3.1.-.-</ecNumber>
    </recommendedName>
    <alternativeName>
        <fullName evidence="5">Toxin VapC</fullName>
    </alternativeName>
</protein>